<evidence type="ECO:0000259" key="2">
    <source>
        <dbReference type="SMART" id="SM00014"/>
    </source>
</evidence>
<dbReference type="SUPFAM" id="SSF48317">
    <property type="entry name" value="Acid phosphatase/Vanadium-dependent haloperoxidase"/>
    <property type="match status" value="1"/>
</dbReference>
<dbReference type="PANTHER" id="PTHR14969:SF58">
    <property type="entry name" value="UNDECAPRENYL-DIPHOSPHATASE BCRC"/>
    <property type="match status" value="1"/>
</dbReference>
<feature type="transmembrane region" description="Helical" evidence="1">
    <location>
        <begin position="138"/>
        <end position="156"/>
    </location>
</feature>
<feature type="transmembrane region" description="Helical" evidence="1">
    <location>
        <begin position="162"/>
        <end position="180"/>
    </location>
</feature>
<keyword evidence="1" id="KW-0812">Transmembrane</keyword>
<dbReference type="InterPro" id="IPR000326">
    <property type="entry name" value="PAP2/HPO"/>
</dbReference>
<comment type="caution">
    <text evidence="3">The sequence shown here is derived from an EMBL/GenBank/DDBJ whole genome shotgun (WGS) entry which is preliminary data.</text>
</comment>
<dbReference type="GO" id="GO:0050380">
    <property type="term" value="F:undecaprenyl-diphosphatase activity"/>
    <property type="evidence" value="ECO:0007669"/>
    <property type="project" value="InterPro"/>
</dbReference>
<dbReference type="GO" id="GO:0005886">
    <property type="term" value="C:plasma membrane"/>
    <property type="evidence" value="ECO:0007669"/>
    <property type="project" value="InterPro"/>
</dbReference>
<organism evidence="3 4">
    <name type="scientific">Paenibacillus piri</name>
    <dbReference type="NCBI Taxonomy" id="2547395"/>
    <lineage>
        <taxon>Bacteria</taxon>
        <taxon>Bacillati</taxon>
        <taxon>Bacillota</taxon>
        <taxon>Bacilli</taxon>
        <taxon>Bacillales</taxon>
        <taxon>Paenibacillaceae</taxon>
        <taxon>Paenibacillus</taxon>
    </lineage>
</organism>
<dbReference type="Gene3D" id="1.20.144.10">
    <property type="entry name" value="Phosphatidic acid phosphatase type 2/haloperoxidase"/>
    <property type="match status" value="1"/>
</dbReference>
<dbReference type="PANTHER" id="PTHR14969">
    <property type="entry name" value="SPHINGOSINE-1-PHOSPHATE PHOSPHOHYDROLASE"/>
    <property type="match status" value="1"/>
</dbReference>
<keyword evidence="4" id="KW-1185">Reference proteome</keyword>
<evidence type="ECO:0000313" key="3">
    <source>
        <dbReference type="EMBL" id="TDF97167.1"/>
    </source>
</evidence>
<gene>
    <name evidence="3" type="ORF">E1757_15150</name>
</gene>
<dbReference type="OrthoDB" id="9789113at2"/>
<dbReference type="Proteomes" id="UP000295636">
    <property type="component" value="Unassembled WGS sequence"/>
</dbReference>
<evidence type="ECO:0000256" key="1">
    <source>
        <dbReference type="SAM" id="Phobius"/>
    </source>
</evidence>
<proteinExistence type="predicted"/>
<dbReference type="SMART" id="SM00014">
    <property type="entry name" value="acidPPc"/>
    <property type="match status" value="1"/>
</dbReference>
<protein>
    <submittedName>
        <fullName evidence="3">Undecaprenyl-diphosphatase</fullName>
    </submittedName>
</protein>
<accession>A0A4R5KQX0</accession>
<feature type="transmembrane region" description="Helical" evidence="1">
    <location>
        <begin position="112"/>
        <end position="131"/>
    </location>
</feature>
<dbReference type="InterPro" id="IPR033879">
    <property type="entry name" value="UPP_Pase"/>
</dbReference>
<feature type="domain" description="Phosphatidic acid phosphatase type 2/haloperoxidase" evidence="2">
    <location>
        <begin position="66"/>
        <end position="177"/>
    </location>
</feature>
<reference evidence="3 4" key="1">
    <citation type="submission" date="2019-03" db="EMBL/GenBank/DDBJ databases">
        <title>This is whole genome sequence of Paenibacillus sp MS74 strain.</title>
        <authorList>
            <person name="Trinh H.N."/>
        </authorList>
    </citation>
    <scope>NUCLEOTIDE SEQUENCE [LARGE SCALE GENOMIC DNA]</scope>
    <source>
        <strain evidence="3 4">MS74</strain>
    </source>
</reference>
<sequence>MSMIMPGLKEYRFMLTEFDYKLFQFINTAAGQGGFMDLLMRFFAEQAVYLFVLALLIYGCTRSERNRLMVLETAIAACAAFGVSKMWSLLYFRDRPFIGHDVVQLIAHKATSSFPSNHATGVFVIAAVILLNRRPIGWVFFMLAVCVGFSRVWVGVHYPLDIIGGMVNGMLCAFIIHYAATRWSRVNRTLLSIVRFYERLEQRIHTRIRKNPRQLTK</sequence>
<evidence type="ECO:0000313" key="4">
    <source>
        <dbReference type="Proteomes" id="UP000295636"/>
    </source>
</evidence>
<keyword evidence="1" id="KW-1133">Transmembrane helix</keyword>
<keyword evidence="1" id="KW-0472">Membrane</keyword>
<dbReference type="CDD" id="cd03385">
    <property type="entry name" value="PAP2_BcrC_like"/>
    <property type="match status" value="1"/>
</dbReference>
<feature type="transmembrane region" description="Helical" evidence="1">
    <location>
        <begin position="38"/>
        <end position="58"/>
    </location>
</feature>
<dbReference type="InterPro" id="IPR036938">
    <property type="entry name" value="PAP2/HPO_sf"/>
</dbReference>
<dbReference type="AlphaFoldDB" id="A0A4R5KQX0"/>
<dbReference type="Pfam" id="PF01569">
    <property type="entry name" value="PAP2"/>
    <property type="match status" value="1"/>
</dbReference>
<name>A0A4R5KQX0_9BACL</name>
<dbReference type="EMBL" id="SMRT01000006">
    <property type="protein sequence ID" value="TDF97167.1"/>
    <property type="molecule type" value="Genomic_DNA"/>
</dbReference>
<feature type="transmembrane region" description="Helical" evidence="1">
    <location>
        <begin position="70"/>
        <end position="92"/>
    </location>
</feature>